<reference evidence="1 2" key="1">
    <citation type="submission" date="2016-10" db="EMBL/GenBank/DDBJ databases">
        <authorList>
            <person name="de Groot N.N."/>
        </authorList>
    </citation>
    <scope>NUCLEOTIDE SEQUENCE [LARGE SCALE GENOMIC DNA]</scope>
    <source>
        <strain evidence="1 2">DSM 44892</strain>
    </source>
</reference>
<gene>
    <name evidence="1" type="ORF">SAMN05444695_102313</name>
</gene>
<dbReference type="EMBL" id="FNDN01000002">
    <property type="protein sequence ID" value="SDH57386.1"/>
    <property type="molecule type" value="Genomic_DNA"/>
</dbReference>
<organism evidence="1 2">
    <name type="scientific">Rhodococcus triatomae</name>
    <dbReference type="NCBI Taxonomy" id="300028"/>
    <lineage>
        <taxon>Bacteria</taxon>
        <taxon>Bacillati</taxon>
        <taxon>Actinomycetota</taxon>
        <taxon>Actinomycetes</taxon>
        <taxon>Mycobacteriales</taxon>
        <taxon>Nocardiaceae</taxon>
        <taxon>Rhodococcus</taxon>
    </lineage>
</organism>
<evidence type="ECO:0000313" key="1">
    <source>
        <dbReference type="EMBL" id="SDH57386.1"/>
    </source>
</evidence>
<dbReference type="Proteomes" id="UP000183263">
    <property type="component" value="Unassembled WGS sequence"/>
</dbReference>
<dbReference type="PANTHER" id="PTHR34071">
    <property type="entry name" value="5-NITROIMIDAZOLE ANTIBIOTICS RESISTANCE PROTEIN, NIMA-FAMILY-RELATED PROTEIN-RELATED"/>
    <property type="match status" value="1"/>
</dbReference>
<dbReference type="InterPro" id="IPR012349">
    <property type="entry name" value="Split_barrel_FMN-bd"/>
</dbReference>
<dbReference type="Gene3D" id="2.30.110.10">
    <property type="entry name" value="Electron Transport, Fmn-binding Protein, Chain A"/>
    <property type="match status" value="1"/>
</dbReference>
<sequence>MNAIRRHPERARHELTDLYAVLDAAAVGTLATVAADGTPWVVPMLYARIGDVVILHGSTGAGALRHARAGAPAALSVMMLDGIVVADNLFDSSANYRSAVVHGTLRDVGEEAEVSALEAMSDALVPGRSTEVRATTRKERAATATCALTMDRWTVKVRDAPPTRPAVTTGGAWAGVVPLRTVADPPVPAAWIDSEAPVPDSVRRLVEGAAGFVTAAGDTGP</sequence>
<dbReference type="SUPFAM" id="SSF50475">
    <property type="entry name" value="FMN-binding split barrel"/>
    <property type="match status" value="1"/>
</dbReference>
<keyword evidence="2" id="KW-1185">Reference proteome</keyword>
<dbReference type="RefSeq" id="WP_072737643.1">
    <property type="nucleotide sequence ID" value="NZ_CP048813.1"/>
</dbReference>
<proteinExistence type="predicted"/>
<dbReference type="Pfam" id="PF12900">
    <property type="entry name" value="Pyridox_ox_2"/>
    <property type="match status" value="1"/>
</dbReference>
<accession>A0A1G8DIB6</accession>
<evidence type="ECO:0008006" key="3">
    <source>
        <dbReference type="Google" id="ProtNLM"/>
    </source>
</evidence>
<dbReference type="OrthoDB" id="116031at2"/>
<evidence type="ECO:0000313" key="2">
    <source>
        <dbReference type="Proteomes" id="UP000183263"/>
    </source>
</evidence>
<dbReference type="AlphaFoldDB" id="A0A1G8DIB6"/>
<name>A0A1G8DIB6_9NOCA</name>
<dbReference type="InterPro" id="IPR024747">
    <property type="entry name" value="Pyridox_Oxase-rel"/>
</dbReference>
<protein>
    <recommendedName>
        <fullName evidence="3">Pyridoxamine 5'-phosphate oxidase family protein</fullName>
    </recommendedName>
</protein>
<dbReference type="PANTHER" id="PTHR34071:SF2">
    <property type="entry name" value="FLAVIN-NUCLEOTIDE-BINDING PROTEIN"/>
    <property type="match status" value="1"/>
</dbReference>